<dbReference type="AlphaFoldDB" id="A0A095UR70"/>
<dbReference type="Pfam" id="PF23213">
    <property type="entry name" value="DUF7065"/>
    <property type="match status" value="1"/>
</dbReference>
<accession>A0A095UR70</accession>
<protein>
    <recommendedName>
        <fullName evidence="5">AttH domain-containing protein</fullName>
    </recommendedName>
</protein>
<dbReference type="eggNOG" id="ENOG502ZAH6">
    <property type="taxonomic scope" value="Bacteria"/>
</dbReference>
<gene>
    <name evidence="3" type="ORF">Y5S_01918</name>
</gene>
<evidence type="ECO:0000313" key="3">
    <source>
        <dbReference type="EMBL" id="KGD65010.1"/>
    </source>
</evidence>
<name>A0A095UR70_9GAMM</name>
<comment type="caution">
    <text evidence="3">The sequence shown here is derived from an EMBL/GenBank/DDBJ whole genome shotgun (WGS) entry which is preliminary data.</text>
</comment>
<dbReference type="SUPFAM" id="SSF159245">
    <property type="entry name" value="AttH-like"/>
    <property type="match status" value="1"/>
</dbReference>
<dbReference type="EMBL" id="ARXV01000006">
    <property type="protein sequence ID" value="KGD65010.1"/>
    <property type="molecule type" value="Genomic_DNA"/>
</dbReference>
<dbReference type="Proteomes" id="UP000029444">
    <property type="component" value="Unassembled WGS sequence"/>
</dbReference>
<evidence type="ECO:0000313" key="4">
    <source>
        <dbReference type="Proteomes" id="UP000029444"/>
    </source>
</evidence>
<keyword evidence="4" id="KW-1185">Reference proteome</keyword>
<dbReference type="OrthoDB" id="115252at2"/>
<feature type="domain" description="DUF7065" evidence="2">
    <location>
        <begin position="17"/>
        <end position="203"/>
    </location>
</feature>
<reference evidence="3 4" key="1">
    <citation type="submission" date="2012-09" db="EMBL/GenBank/DDBJ databases">
        <title>Genome Sequence of alkane-degrading Bacterium Alcanivorax sp. 19-m-6.</title>
        <authorList>
            <person name="Lai Q."/>
            <person name="Shao Z."/>
        </authorList>
    </citation>
    <scope>NUCLEOTIDE SEQUENCE [LARGE SCALE GENOMIC DNA]</scope>
    <source>
        <strain evidence="3 4">19-m-6</strain>
    </source>
</reference>
<evidence type="ECO:0008006" key="5">
    <source>
        <dbReference type="Google" id="ProtNLM"/>
    </source>
</evidence>
<dbReference type="STRING" id="1177154.Y5S_01918"/>
<dbReference type="InterPro" id="IPR055492">
    <property type="entry name" value="DUF7064"/>
</dbReference>
<proteinExistence type="predicted"/>
<dbReference type="InterPro" id="IPR055493">
    <property type="entry name" value="DUF7065"/>
</dbReference>
<dbReference type="PATRIC" id="fig|1177154.3.peg.1951"/>
<dbReference type="PANTHER" id="PTHR34717">
    <property type="entry name" value="EG:BACR7A4.20 PROTEIN"/>
    <property type="match status" value="1"/>
</dbReference>
<sequence length="348" mass="39613">MDLGKGARIRLEPQDEYMHPIEAARNFNESMYINLFDHQQACGGWFRVGNRPNERHAEMSFCFYLPDGKVAFMFRRVEIDNNDALAAGGMHFDVVEPFKTLTLKYEGKAVLLDDPQQMEDPKKAFANNPTVNVSADLLFTGMTPVYGGEAVDESGQPIEEDPDESFARGHYEQHMKGEGNVCIDGTPFALSGFGLRDHSWGPRYWQNLYWYRWLPLVFTEQFAVNISIVQMASGRQHIWGMVYDTRDGSESVYDLVDTASMESTLDDRDQAQAQKFSLKTVSGREYQLSGESLALIPLRNRRQTDTGEWRQTRITEAMSRFQCDGLTGYGMSEYLDQMVEGVPVGRHC</sequence>
<organism evidence="3 4">
    <name type="scientific">Alcanivorax nanhaiticus</name>
    <dbReference type="NCBI Taxonomy" id="1177154"/>
    <lineage>
        <taxon>Bacteria</taxon>
        <taxon>Pseudomonadati</taxon>
        <taxon>Pseudomonadota</taxon>
        <taxon>Gammaproteobacteria</taxon>
        <taxon>Oceanospirillales</taxon>
        <taxon>Alcanivoracaceae</taxon>
        <taxon>Alcanivorax</taxon>
    </lineage>
</organism>
<dbReference type="Pfam" id="PF23212">
    <property type="entry name" value="DUF7064"/>
    <property type="match status" value="1"/>
</dbReference>
<feature type="domain" description="DUF7064" evidence="1">
    <location>
        <begin position="204"/>
        <end position="337"/>
    </location>
</feature>
<dbReference type="RefSeq" id="WP_035232516.1">
    <property type="nucleotide sequence ID" value="NZ_ARXV01000006.1"/>
</dbReference>
<evidence type="ECO:0000259" key="1">
    <source>
        <dbReference type="Pfam" id="PF23212"/>
    </source>
</evidence>
<evidence type="ECO:0000259" key="2">
    <source>
        <dbReference type="Pfam" id="PF23213"/>
    </source>
</evidence>
<dbReference type="PANTHER" id="PTHR34717:SF1">
    <property type="entry name" value="EG:BACR7A4.20 PROTEIN"/>
    <property type="match status" value="1"/>
</dbReference>